<dbReference type="SUPFAM" id="SSF51556">
    <property type="entry name" value="Metallo-dependent hydrolases"/>
    <property type="match status" value="1"/>
</dbReference>
<dbReference type="AlphaFoldDB" id="A0A7C3J5W7"/>
<dbReference type="InterPro" id="IPR013108">
    <property type="entry name" value="Amidohydro_3"/>
</dbReference>
<keyword evidence="2" id="KW-0378">Hydrolase</keyword>
<feature type="domain" description="Amidohydrolase 3" evidence="1">
    <location>
        <begin position="40"/>
        <end position="470"/>
    </location>
</feature>
<dbReference type="InterPro" id="IPR011059">
    <property type="entry name" value="Metal-dep_hydrolase_composite"/>
</dbReference>
<evidence type="ECO:0000259" key="1">
    <source>
        <dbReference type="Pfam" id="PF07969"/>
    </source>
</evidence>
<evidence type="ECO:0000313" key="2">
    <source>
        <dbReference type="EMBL" id="HFK23549.1"/>
    </source>
</evidence>
<gene>
    <name evidence="2" type="ORF">ENS15_02700</name>
</gene>
<dbReference type="PANTHER" id="PTHR22642:SF2">
    <property type="entry name" value="PROTEIN LONG AFTER FAR-RED 3"/>
    <property type="match status" value="1"/>
</dbReference>
<dbReference type="EMBL" id="DSTT01000003">
    <property type="protein sequence ID" value="HFK23549.1"/>
    <property type="molecule type" value="Genomic_DNA"/>
</dbReference>
<dbReference type="Gene3D" id="2.30.40.10">
    <property type="entry name" value="Urease, subunit C, domain 1"/>
    <property type="match status" value="1"/>
</dbReference>
<proteinExistence type="predicted"/>
<comment type="caution">
    <text evidence="2">The sequence shown here is derived from an EMBL/GenBank/DDBJ whole genome shotgun (WGS) entry which is preliminary data.</text>
</comment>
<dbReference type="Pfam" id="PF07969">
    <property type="entry name" value="Amidohydro_3"/>
    <property type="match status" value="1"/>
</dbReference>
<organism evidence="2">
    <name type="scientific">candidate division WOR-3 bacterium</name>
    <dbReference type="NCBI Taxonomy" id="2052148"/>
    <lineage>
        <taxon>Bacteria</taxon>
        <taxon>Bacteria division WOR-3</taxon>
    </lineage>
</organism>
<name>A0A7C3J5W7_UNCW3</name>
<reference evidence="2" key="1">
    <citation type="journal article" date="2020" name="mSystems">
        <title>Genome- and Community-Level Interaction Insights into Carbon Utilization and Element Cycling Functions of Hydrothermarchaeota in Hydrothermal Sediment.</title>
        <authorList>
            <person name="Zhou Z."/>
            <person name="Liu Y."/>
            <person name="Xu W."/>
            <person name="Pan J."/>
            <person name="Luo Z.H."/>
            <person name="Li M."/>
        </authorList>
    </citation>
    <scope>NUCLEOTIDE SEQUENCE [LARGE SCALE GENOMIC DNA]</scope>
    <source>
        <strain evidence="2">SpSt-464</strain>
    </source>
</reference>
<protein>
    <submittedName>
        <fullName evidence="2">Amidohydrolase</fullName>
    </submittedName>
</protein>
<dbReference type="GO" id="GO:0016810">
    <property type="term" value="F:hydrolase activity, acting on carbon-nitrogen (but not peptide) bonds"/>
    <property type="evidence" value="ECO:0007669"/>
    <property type="project" value="InterPro"/>
</dbReference>
<dbReference type="PANTHER" id="PTHR22642">
    <property type="entry name" value="IMIDAZOLONEPROPIONASE"/>
    <property type="match status" value="1"/>
</dbReference>
<dbReference type="Gene3D" id="3.20.20.140">
    <property type="entry name" value="Metal-dependent hydrolases"/>
    <property type="match status" value="1"/>
</dbReference>
<dbReference type="Gene3D" id="3.10.310.70">
    <property type="match status" value="1"/>
</dbReference>
<dbReference type="SUPFAM" id="SSF51338">
    <property type="entry name" value="Composite domain of metallo-dependent hydrolases"/>
    <property type="match status" value="1"/>
</dbReference>
<sequence length="477" mass="55178">MKILFESKIFDGRGFKNFLLVENGKVVSLQQERVKDYDKFVDLKERYIYPSFFDSHTHLVWYGLNLLRCDLNGVVSVGEIIERIDEYLKVNSDTNFVIAEGYDETKFEKEEKLNRKILDRHFKNIPIVVRRVCGHIAVFNSEALKFLKRSNYIEDLKGDGILKEGVVLKLNKIFKPSKDELIKAFRVAQEKFLSLGITSISDMATFDSLEIYKGIDTILDIFFYYPWENEKELTGWSDRKKIKLKGLKVFTDGSIGAYTAALYNNYKNGLKGKIFIKKSDFKKIVLKAKEKGYQLAIHSIGDRATDFVLENLDEPKGHRIEHFEIASKDQIQKVQEKGIYLSMQPNFIGNWALKGQMYEKRLNKKYFEFNNVFGYILKKRIPLGFGSDCMPPSPLYGLNSLNIAEFEDQRIPLLDGFRCYTEGSAEIVGEEKRLGKLSKGFNADFIVTDKKIDDIGVKIVETYKEGKVVFKLKKERV</sequence>
<dbReference type="InterPro" id="IPR032466">
    <property type="entry name" value="Metal_Hydrolase"/>
</dbReference>
<accession>A0A7C3J5W7</accession>